<organism evidence="1 2">
    <name type="scientific">Zymoseptoria brevis</name>
    <dbReference type="NCBI Taxonomy" id="1047168"/>
    <lineage>
        <taxon>Eukaryota</taxon>
        <taxon>Fungi</taxon>
        <taxon>Dikarya</taxon>
        <taxon>Ascomycota</taxon>
        <taxon>Pezizomycotina</taxon>
        <taxon>Dothideomycetes</taxon>
        <taxon>Dothideomycetidae</taxon>
        <taxon>Mycosphaerellales</taxon>
        <taxon>Mycosphaerellaceae</taxon>
        <taxon>Zymoseptoria</taxon>
    </lineage>
</organism>
<evidence type="ECO:0000313" key="2">
    <source>
        <dbReference type="Proteomes" id="UP000033647"/>
    </source>
</evidence>
<name>A0A0F4GP32_9PEZI</name>
<reference evidence="1 2" key="1">
    <citation type="submission" date="2015-03" db="EMBL/GenBank/DDBJ databases">
        <title>RNA-seq based gene annotation and comparative genomics of four Zymoseptoria species reveal species-specific pathogenicity related genes and transposable element activity.</title>
        <authorList>
            <person name="Grandaubert J."/>
            <person name="Bhattacharyya A."/>
            <person name="Stukenbrock E.H."/>
        </authorList>
    </citation>
    <scope>NUCLEOTIDE SEQUENCE [LARGE SCALE GENOMIC DNA]</scope>
    <source>
        <strain evidence="1 2">Zb18110</strain>
    </source>
</reference>
<dbReference type="AlphaFoldDB" id="A0A0F4GP32"/>
<dbReference type="Proteomes" id="UP000033647">
    <property type="component" value="Unassembled WGS sequence"/>
</dbReference>
<comment type="caution">
    <text evidence="1">The sequence shown here is derived from an EMBL/GenBank/DDBJ whole genome shotgun (WGS) entry which is preliminary data.</text>
</comment>
<proteinExistence type="predicted"/>
<keyword evidence="2" id="KW-1185">Reference proteome</keyword>
<gene>
    <name evidence="1" type="ORF">TI39_contig369g00015</name>
</gene>
<accession>A0A0F4GP32</accession>
<dbReference type="EMBL" id="LAFY01000361">
    <property type="protein sequence ID" value="KJX99189.1"/>
    <property type="molecule type" value="Genomic_DNA"/>
</dbReference>
<dbReference type="OrthoDB" id="412788at2759"/>
<sequence length="129" mass="14856">MATTTSQQHVHSFLTHNHVAPALKVTLKPPKHDVVTILNFHQDNEDRSFYFLKTSPSDSAQYNHAPQRHTYLPVQNRTLSHAAMHLLSFFSLLLLTTTSACYSRCVCQDQYGNDVCEGIFDWDCSYWCY</sequence>
<protein>
    <submittedName>
        <fullName evidence="1">Uncharacterized protein</fullName>
    </submittedName>
</protein>
<evidence type="ECO:0000313" key="1">
    <source>
        <dbReference type="EMBL" id="KJX99189.1"/>
    </source>
</evidence>